<protein>
    <submittedName>
        <fullName evidence="1">N-acetyltransferase</fullName>
    </submittedName>
</protein>
<organism evidence="1 2">
    <name type="scientific">Occultella glacieicola</name>
    <dbReference type="NCBI Taxonomy" id="2518684"/>
    <lineage>
        <taxon>Bacteria</taxon>
        <taxon>Bacillati</taxon>
        <taxon>Actinomycetota</taxon>
        <taxon>Actinomycetes</taxon>
        <taxon>Micrococcales</taxon>
        <taxon>Ruaniaceae</taxon>
        <taxon>Occultella</taxon>
    </lineage>
</organism>
<reference evidence="1 2" key="1">
    <citation type="submission" date="2019-03" db="EMBL/GenBank/DDBJ databases">
        <title>Genomic features of bacteria from cold environments.</title>
        <authorList>
            <person name="Shen L."/>
        </authorList>
    </citation>
    <scope>NUCLEOTIDE SEQUENCE [LARGE SCALE GENOMIC DNA]</scope>
    <source>
        <strain evidence="2">T3246-1</strain>
    </source>
</reference>
<dbReference type="Gene3D" id="3.40.630.30">
    <property type="match status" value="1"/>
</dbReference>
<dbReference type="SUPFAM" id="SSF55729">
    <property type="entry name" value="Acyl-CoA N-acyltransferases (Nat)"/>
    <property type="match status" value="1"/>
</dbReference>
<dbReference type="EMBL" id="SMNA01000001">
    <property type="protein sequence ID" value="TDE99044.1"/>
    <property type="molecule type" value="Genomic_DNA"/>
</dbReference>
<dbReference type="InterPro" id="IPR016181">
    <property type="entry name" value="Acyl_CoA_acyltransferase"/>
</dbReference>
<dbReference type="Proteomes" id="UP000504882">
    <property type="component" value="Unassembled WGS sequence"/>
</dbReference>
<comment type="caution">
    <text evidence="1">The sequence shown here is derived from an EMBL/GenBank/DDBJ whole genome shotgun (WGS) entry which is preliminary data.</text>
</comment>
<name>A0ABY2E962_9MICO</name>
<keyword evidence="2" id="KW-1185">Reference proteome</keyword>
<evidence type="ECO:0000313" key="2">
    <source>
        <dbReference type="Proteomes" id="UP000504882"/>
    </source>
</evidence>
<sequence>MPCTDPELEIPERLTTAAFLLRPILATDAELDHAAVMESRDYLRTWEQSSWPEDGFTVAANRKDLEGLEERHVDRRAFTYTVLNPDETECLGCVYLMPTDASMFDGARITAVGNHLWSDYDTAVYFWVRRSALETGTDRVLLDELRAWLARDWSLGGHLIVTSEGFTQQVDLIERTDLQLRFEIEESGKPGRYRAYS</sequence>
<accession>A0ABY2E962</accession>
<dbReference type="RefSeq" id="WP_133105946.1">
    <property type="nucleotide sequence ID" value="NZ_SMNA01000001.1"/>
</dbReference>
<gene>
    <name evidence="1" type="ORF">EXU48_02340</name>
</gene>
<evidence type="ECO:0000313" key="1">
    <source>
        <dbReference type="EMBL" id="TDE99044.1"/>
    </source>
</evidence>
<proteinExistence type="predicted"/>